<dbReference type="GO" id="GO:0046872">
    <property type="term" value="F:metal ion binding"/>
    <property type="evidence" value="ECO:0007669"/>
    <property type="project" value="UniProtKB-KW"/>
</dbReference>
<dbReference type="InterPro" id="IPR015422">
    <property type="entry name" value="PyrdxlP-dep_Trfase_small"/>
</dbReference>
<comment type="catalytic activity">
    <reaction evidence="10">
        <text>(sulfur carrier)-H + L-cysteine = (sulfur carrier)-SH + L-alanine</text>
        <dbReference type="Rhea" id="RHEA:43892"/>
        <dbReference type="Rhea" id="RHEA-COMP:14737"/>
        <dbReference type="Rhea" id="RHEA-COMP:14739"/>
        <dbReference type="ChEBI" id="CHEBI:29917"/>
        <dbReference type="ChEBI" id="CHEBI:35235"/>
        <dbReference type="ChEBI" id="CHEBI:57972"/>
        <dbReference type="ChEBI" id="CHEBI:64428"/>
        <dbReference type="EC" id="2.8.1.7"/>
    </reaction>
</comment>
<dbReference type="STRING" id="1419482.SAMN05444266_1054"/>
<dbReference type="EMBL" id="FRBL01000005">
    <property type="protein sequence ID" value="SHL79182.1"/>
    <property type="molecule type" value="Genomic_DNA"/>
</dbReference>
<evidence type="ECO:0000256" key="9">
    <source>
        <dbReference type="ARBA" id="ARBA00023014"/>
    </source>
</evidence>
<dbReference type="InterPro" id="IPR015424">
    <property type="entry name" value="PyrdxlP-dep_Trfase"/>
</dbReference>
<accession>A0A1M7DI82</accession>
<dbReference type="InterPro" id="IPR015421">
    <property type="entry name" value="PyrdxlP-dep_Trfase_major"/>
</dbReference>
<dbReference type="InterPro" id="IPR020578">
    <property type="entry name" value="Aminotrans_V_PyrdxlP_BS"/>
</dbReference>
<evidence type="ECO:0000256" key="4">
    <source>
        <dbReference type="ARBA" id="ARBA00022679"/>
    </source>
</evidence>
<comment type="similarity">
    <text evidence="2">Belongs to the class-V pyridoxal-phosphate-dependent aminotransferase family. NifS/IscS subfamily.</text>
</comment>
<evidence type="ECO:0000256" key="1">
    <source>
        <dbReference type="ARBA" id="ARBA00001933"/>
    </source>
</evidence>
<dbReference type="PIRSF" id="PIRSF005572">
    <property type="entry name" value="NifS"/>
    <property type="match status" value="1"/>
</dbReference>
<evidence type="ECO:0000313" key="14">
    <source>
        <dbReference type="Proteomes" id="UP000184420"/>
    </source>
</evidence>
<keyword evidence="14" id="KW-1185">Reference proteome</keyword>
<dbReference type="FunFam" id="3.40.640.10:FF:000003">
    <property type="entry name" value="Cysteine desulfurase IscS"/>
    <property type="match status" value="1"/>
</dbReference>
<evidence type="ECO:0000256" key="5">
    <source>
        <dbReference type="ARBA" id="ARBA00022714"/>
    </source>
</evidence>
<dbReference type="Gene3D" id="3.90.1150.10">
    <property type="entry name" value="Aspartate Aminotransferase, domain 1"/>
    <property type="match status" value="1"/>
</dbReference>
<gene>
    <name evidence="13" type="ORF">SAMN05444266_1054</name>
</gene>
<evidence type="ECO:0000313" key="13">
    <source>
        <dbReference type="EMBL" id="SHL79182.1"/>
    </source>
</evidence>
<evidence type="ECO:0000256" key="8">
    <source>
        <dbReference type="ARBA" id="ARBA00023004"/>
    </source>
</evidence>
<dbReference type="GO" id="GO:0031071">
    <property type="term" value="F:cysteine desulfurase activity"/>
    <property type="evidence" value="ECO:0007669"/>
    <property type="project" value="UniProtKB-EC"/>
</dbReference>
<dbReference type="Proteomes" id="UP000184420">
    <property type="component" value="Unassembled WGS sequence"/>
</dbReference>
<dbReference type="Gene3D" id="3.40.640.10">
    <property type="entry name" value="Type I PLP-dependent aspartate aminotransferase-like (Major domain)"/>
    <property type="match status" value="1"/>
</dbReference>
<comment type="cofactor">
    <cofactor evidence="1 11">
        <name>pyridoxal 5'-phosphate</name>
        <dbReference type="ChEBI" id="CHEBI:597326"/>
    </cofactor>
</comment>
<dbReference type="PROSITE" id="PS00595">
    <property type="entry name" value="AA_TRANSFER_CLASS_5"/>
    <property type="match status" value="1"/>
</dbReference>
<dbReference type="OrthoDB" id="9804366at2"/>
<sequence length="397" mass="42888">MQPLPIYLDNNATTACDPRVLETMLPYFTTQYGNAASRSHSFGWVAEEAVDYAREQVAALIGAVKQEIVFTSGATEAANLAIKGVAETYSGTGNHIITCVTEHKAVIDTCRHLEKKGYRVTWLPVNEEGLVSVEAIAAAITPETILIAIMYANNETGVIQPVKAIGQLAKERNVIFFCDATQAVGKVPVNVLGDDIDLMAFSAHKLYGPKGVGALYVRRKGPRVRLTAQIDGGGHERGMRSGTLNVPGIAGFGKACEICAAEMVTESLRLAALRDHLETGLLALEASRRNGSNVYRLPHTTNISLNYLEGQTLIMTFSKQIALSSGSACTSASMEPSYVLKAMGLDDTLARNALRMGLGRFTTREEIDFAITTITNAVLEMRKISPQWDAFKSGLTQ</sequence>
<evidence type="ECO:0000256" key="7">
    <source>
        <dbReference type="ARBA" id="ARBA00022898"/>
    </source>
</evidence>
<dbReference type="NCBIfam" id="NF010611">
    <property type="entry name" value="PRK14012.1"/>
    <property type="match status" value="1"/>
</dbReference>
<dbReference type="Pfam" id="PF00266">
    <property type="entry name" value="Aminotran_5"/>
    <property type="match status" value="1"/>
</dbReference>
<dbReference type="GO" id="GO:0051537">
    <property type="term" value="F:2 iron, 2 sulfur cluster binding"/>
    <property type="evidence" value="ECO:0007669"/>
    <property type="project" value="UniProtKB-KW"/>
</dbReference>
<protein>
    <recommendedName>
        <fullName evidence="3">cysteine desulfurase</fullName>
        <ecNumber evidence="3">2.8.1.7</ecNumber>
    </recommendedName>
</protein>
<organism evidence="13 14">
    <name type="scientific">Chitinophaga jiangningensis</name>
    <dbReference type="NCBI Taxonomy" id="1419482"/>
    <lineage>
        <taxon>Bacteria</taxon>
        <taxon>Pseudomonadati</taxon>
        <taxon>Bacteroidota</taxon>
        <taxon>Chitinophagia</taxon>
        <taxon>Chitinophagales</taxon>
        <taxon>Chitinophagaceae</taxon>
        <taxon>Chitinophaga</taxon>
    </lineage>
</organism>
<keyword evidence="7" id="KW-0663">Pyridoxal phosphate</keyword>
<evidence type="ECO:0000256" key="3">
    <source>
        <dbReference type="ARBA" id="ARBA00012239"/>
    </source>
</evidence>
<keyword evidence="5" id="KW-0001">2Fe-2S</keyword>
<dbReference type="InterPro" id="IPR016454">
    <property type="entry name" value="Cysteine_dSase"/>
</dbReference>
<keyword evidence="6" id="KW-0479">Metal-binding</keyword>
<evidence type="ECO:0000259" key="12">
    <source>
        <dbReference type="Pfam" id="PF00266"/>
    </source>
</evidence>
<evidence type="ECO:0000256" key="11">
    <source>
        <dbReference type="RuleBase" id="RU004504"/>
    </source>
</evidence>
<dbReference type="PANTHER" id="PTHR11601">
    <property type="entry name" value="CYSTEINE DESULFURYLASE FAMILY MEMBER"/>
    <property type="match status" value="1"/>
</dbReference>
<evidence type="ECO:0000256" key="10">
    <source>
        <dbReference type="ARBA" id="ARBA00050776"/>
    </source>
</evidence>
<keyword evidence="8" id="KW-0408">Iron</keyword>
<dbReference type="InterPro" id="IPR000192">
    <property type="entry name" value="Aminotrans_V_dom"/>
</dbReference>
<dbReference type="RefSeq" id="WP_073081430.1">
    <property type="nucleotide sequence ID" value="NZ_FRBL01000005.1"/>
</dbReference>
<dbReference type="AlphaFoldDB" id="A0A1M7DI82"/>
<reference evidence="13 14" key="1">
    <citation type="submission" date="2016-11" db="EMBL/GenBank/DDBJ databases">
        <authorList>
            <person name="Jaros S."/>
            <person name="Januszkiewicz K."/>
            <person name="Wedrychowicz H."/>
        </authorList>
    </citation>
    <scope>NUCLEOTIDE SEQUENCE [LARGE SCALE GENOMIC DNA]</scope>
    <source>
        <strain evidence="13 14">DSM 27406</strain>
    </source>
</reference>
<dbReference type="PANTHER" id="PTHR11601:SF34">
    <property type="entry name" value="CYSTEINE DESULFURASE"/>
    <property type="match status" value="1"/>
</dbReference>
<feature type="domain" description="Aminotransferase class V" evidence="12">
    <location>
        <begin position="6"/>
        <end position="368"/>
    </location>
</feature>
<dbReference type="EC" id="2.8.1.7" evidence="3"/>
<evidence type="ECO:0000256" key="2">
    <source>
        <dbReference type="ARBA" id="ARBA00006490"/>
    </source>
</evidence>
<dbReference type="SUPFAM" id="SSF53383">
    <property type="entry name" value="PLP-dependent transferases"/>
    <property type="match status" value="1"/>
</dbReference>
<keyword evidence="4" id="KW-0808">Transferase</keyword>
<dbReference type="NCBIfam" id="NF002806">
    <property type="entry name" value="PRK02948.1"/>
    <property type="match status" value="1"/>
</dbReference>
<keyword evidence="9" id="KW-0411">Iron-sulfur</keyword>
<proteinExistence type="inferred from homology"/>
<name>A0A1M7DI82_9BACT</name>
<evidence type="ECO:0000256" key="6">
    <source>
        <dbReference type="ARBA" id="ARBA00022723"/>
    </source>
</evidence>